<protein>
    <submittedName>
        <fullName evidence="3">NADPH-dependent F420 reductase</fullName>
    </submittedName>
</protein>
<dbReference type="GO" id="GO:0008823">
    <property type="term" value="F:cupric reductase (NADH) activity"/>
    <property type="evidence" value="ECO:0007669"/>
    <property type="project" value="TreeGrafter"/>
</dbReference>
<gene>
    <name evidence="3" type="primary">npdG</name>
    <name evidence="3" type="ORF">EYH55_00630</name>
</gene>
<evidence type="ECO:0000313" key="3">
    <source>
        <dbReference type="EMBL" id="HIQ31977.1"/>
    </source>
</evidence>
<evidence type="ECO:0000313" key="4">
    <source>
        <dbReference type="Proteomes" id="UP000623215"/>
    </source>
</evidence>
<dbReference type="GO" id="GO:0015677">
    <property type="term" value="P:copper ion import"/>
    <property type="evidence" value="ECO:0007669"/>
    <property type="project" value="TreeGrafter"/>
</dbReference>
<dbReference type="GO" id="GO:0070967">
    <property type="term" value="F:coenzyme F420 binding"/>
    <property type="evidence" value="ECO:0007669"/>
    <property type="project" value="InterPro"/>
</dbReference>
<dbReference type="Gene3D" id="3.40.50.720">
    <property type="entry name" value="NAD(P)-binding Rossmann-like Domain"/>
    <property type="match status" value="1"/>
</dbReference>
<dbReference type="GO" id="GO:0005886">
    <property type="term" value="C:plasma membrane"/>
    <property type="evidence" value="ECO:0007669"/>
    <property type="project" value="TreeGrafter"/>
</dbReference>
<proteinExistence type="predicted"/>
<dbReference type="InterPro" id="IPR051267">
    <property type="entry name" value="STEAP_metalloreductase"/>
</dbReference>
<dbReference type="InterPro" id="IPR036291">
    <property type="entry name" value="NAD(P)-bd_dom_sf"/>
</dbReference>
<evidence type="ECO:0000256" key="1">
    <source>
        <dbReference type="ARBA" id="ARBA00023002"/>
    </source>
</evidence>
<dbReference type="GO" id="GO:0052851">
    <property type="term" value="F:ferric-chelate reductase (NADPH) activity"/>
    <property type="evidence" value="ECO:0007669"/>
    <property type="project" value="TreeGrafter"/>
</dbReference>
<dbReference type="GO" id="GO:0050661">
    <property type="term" value="F:NADP binding"/>
    <property type="evidence" value="ECO:0007669"/>
    <property type="project" value="InterPro"/>
</dbReference>
<evidence type="ECO:0000259" key="2">
    <source>
        <dbReference type="Pfam" id="PF03807"/>
    </source>
</evidence>
<dbReference type="Proteomes" id="UP000623215">
    <property type="component" value="Unassembled WGS sequence"/>
</dbReference>
<dbReference type="InterPro" id="IPR010185">
    <property type="entry name" value="NpdG"/>
</dbReference>
<dbReference type="GO" id="GO:0016651">
    <property type="term" value="F:oxidoreductase activity, acting on NAD(P)H"/>
    <property type="evidence" value="ECO:0007669"/>
    <property type="project" value="InterPro"/>
</dbReference>
<accession>A0A832ZXH8</accession>
<sequence length="224" mass="24516">MKVTILGGTGEQGFGLALRLAKNYEVIIGSRRREKAQEAAERIKEILSSKGIPYRNVVGMENREASREGDIVILSIPYQHILSTIGDLKEELKGKVVVSIGVPLASAIGDKPTRVVLPFQGSVAQMVQEYLKDSKVVSAFQNVSAKVLECVEEPVDCDILVCGDDEEAKRIVIEMVESIEGCRGIDCGNLEMSRYVEQITPLLIGLNIRYGVKGSGIRITRLGR</sequence>
<dbReference type="EMBL" id="DQVW01000009">
    <property type="protein sequence ID" value="HIQ31977.1"/>
    <property type="molecule type" value="Genomic_DNA"/>
</dbReference>
<name>A0A832ZXH8_9EURY</name>
<organism evidence="3 4">
    <name type="scientific">Methanothermococcus okinawensis</name>
    <dbReference type="NCBI Taxonomy" id="155863"/>
    <lineage>
        <taxon>Archaea</taxon>
        <taxon>Methanobacteriati</taxon>
        <taxon>Methanobacteriota</taxon>
        <taxon>Methanomada group</taxon>
        <taxon>Methanococci</taxon>
        <taxon>Methanococcales</taxon>
        <taxon>Methanococcaceae</taxon>
        <taxon>Methanothermococcus</taxon>
    </lineage>
</organism>
<dbReference type="PANTHER" id="PTHR14239:SF0">
    <property type="entry name" value="F420-DEPENDENT NADP REDUCTASE"/>
    <property type="match status" value="1"/>
</dbReference>
<dbReference type="AlphaFoldDB" id="A0A832ZXH8"/>
<dbReference type="PANTHER" id="PTHR14239">
    <property type="entry name" value="DUDULIN-RELATED"/>
    <property type="match status" value="1"/>
</dbReference>
<dbReference type="NCBIfam" id="TIGR01915">
    <property type="entry name" value="npdG"/>
    <property type="match status" value="1"/>
</dbReference>
<feature type="domain" description="Pyrroline-5-carboxylate reductase catalytic N-terminal" evidence="2">
    <location>
        <begin position="2"/>
        <end position="102"/>
    </location>
</feature>
<dbReference type="InterPro" id="IPR028939">
    <property type="entry name" value="P5C_Rdtase_cat_N"/>
</dbReference>
<keyword evidence="1" id="KW-0560">Oxidoreductase</keyword>
<dbReference type="GO" id="GO:0006740">
    <property type="term" value="P:NADPH regeneration"/>
    <property type="evidence" value="ECO:0007669"/>
    <property type="project" value="InterPro"/>
</dbReference>
<reference evidence="3" key="1">
    <citation type="journal article" date="2020" name="ISME J.">
        <title>Gammaproteobacteria mediating utilization of methyl-, sulfur- and petroleum organic compounds in deep ocean hydrothermal plumes.</title>
        <authorList>
            <person name="Zhou Z."/>
            <person name="Liu Y."/>
            <person name="Pan J."/>
            <person name="Cron B.R."/>
            <person name="Toner B.M."/>
            <person name="Anantharaman K."/>
            <person name="Breier J.A."/>
            <person name="Dick G.J."/>
            <person name="Li M."/>
        </authorList>
    </citation>
    <scope>NUCLEOTIDE SEQUENCE</scope>
    <source>
        <strain evidence="3">SZUA-1534</strain>
    </source>
</reference>
<comment type="caution">
    <text evidence="3">The sequence shown here is derived from an EMBL/GenBank/DDBJ whole genome shotgun (WGS) entry which is preliminary data.</text>
</comment>
<dbReference type="Pfam" id="PF03807">
    <property type="entry name" value="F420_oxidored"/>
    <property type="match status" value="1"/>
</dbReference>
<dbReference type="SUPFAM" id="SSF51735">
    <property type="entry name" value="NAD(P)-binding Rossmann-fold domains"/>
    <property type="match status" value="1"/>
</dbReference>